<evidence type="ECO:0000313" key="2">
    <source>
        <dbReference type="EMBL" id="MDT0452182.1"/>
    </source>
</evidence>
<gene>
    <name evidence="2" type="ORF">RM609_24305</name>
</gene>
<protein>
    <submittedName>
        <fullName evidence="2">Uncharacterized protein</fullName>
    </submittedName>
</protein>
<organism evidence="2 3">
    <name type="scientific">Streptomyces hesseae</name>
    <dbReference type="NCBI Taxonomy" id="3075519"/>
    <lineage>
        <taxon>Bacteria</taxon>
        <taxon>Bacillati</taxon>
        <taxon>Actinomycetota</taxon>
        <taxon>Actinomycetes</taxon>
        <taxon>Kitasatosporales</taxon>
        <taxon>Streptomycetaceae</taxon>
        <taxon>Streptomyces</taxon>
    </lineage>
</organism>
<feature type="region of interest" description="Disordered" evidence="1">
    <location>
        <begin position="1"/>
        <end position="30"/>
    </location>
</feature>
<feature type="region of interest" description="Disordered" evidence="1">
    <location>
        <begin position="47"/>
        <end position="87"/>
    </location>
</feature>
<proteinExistence type="predicted"/>
<reference evidence="2" key="1">
    <citation type="submission" date="2024-05" db="EMBL/GenBank/DDBJ databases">
        <title>30 novel species of actinomycetes from the DSMZ collection.</title>
        <authorList>
            <person name="Nouioui I."/>
        </authorList>
    </citation>
    <scope>NUCLEOTIDE SEQUENCE</scope>
    <source>
        <strain evidence="2">DSM 40473</strain>
    </source>
</reference>
<accession>A0ABU2STI5</accession>
<evidence type="ECO:0000313" key="3">
    <source>
        <dbReference type="Proteomes" id="UP001180531"/>
    </source>
</evidence>
<dbReference type="Proteomes" id="UP001180531">
    <property type="component" value="Unassembled WGS sequence"/>
</dbReference>
<name>A0ABU2STI5_9ACTN</name>
<keyword evidence="3" id="KW-1185">Reference proteome</keyword>
<sequence>MHQQPHHQRAPAPSPGDTARKGMPSIATPTAGEDCCAVTITSLPAHARSAGAHDPQQHRELEALAQPGGSRLEEVPEPQVRPVAPGG</sequence>
<dbReference type="RefSeq" id="WP_311613668.1">
    <property type="nucleotide sequence ID" value="NZ_JAVRFI010000018.1"/>
</dbReference>
<dbReference type="EMBL" id="JAVRFI010000018">
    <property type="protein sequence ID" value="MDT0452182.1"/>
    <property type="molecule type" value="Genomic_DNA"/>
</dbReference>
<evidence type="ECO:0000256" key="1">
    <source>
        <dbReference type="SAM" id="MobiDB-lite"/>
    </source>
</evidence>
<comment type="caution">
    <text evidence="2">The sequence shown here is derived from an EMBL/GenBank/DDBJ whole genome shotgun (WGS) entry which is preliminary data.</text>
</comment>